<reference evidence="3 4" key="1">
    <citation type="submission" date="2018-06" db="EMBL/GenBank/DDBJ databases">
        <title>Draft Genome Sequence of a Novel Marine Bacterium Related to the Verrucomicrobia.</title>
        <authorList>
            <person name="Vosseberg J."/>
            <person name="Martijn J."/>
            <person name="Ettema T.J.G."/>
        </authorList>
    </citation>
    <scope>NUCLEOTIDE SEQUENCE [LARGE SCALE GENOMIC DNA]</scope>
    <source>
        <strain evidence="3">TARA_B100001123</strain>
    </source>
</reference>
<dbReference type="EMBL" id="CP029803">
    <property type="protein sequence ID" value="AWT60016.1"/>
    <property type="molecule type" value="Genomic_DNA"/>
</dbReference>
<keyword evidence="1" id="KW-1133">Transmembrane helix</keyword>
<organism evidence="3 4">
    <name type="scientific">Candidatus Moanibacter tarae</name>
    <dbReference type="NCBI Taxonomy" id="2200854"/>
    <lineage>
        <taxon>Bacteria</taxon>
        <taxon>Pseudomonadati</taxon>
        <taxon>Verrucomicrobiota</taxon>
        <taxon>Opitutia</taxon>
        <taxon>Puniceicoccales</taxon>
        <taxon>Puniceicoccales incertae sedis</taxon>
        <taxon>Candidatus Moanibacter</taxon>
    </lineage>
</organism>
<dbReference type="InterPro" id="IPR032816">
    <property type="entry name" value="VTT_dom"/>
</dbReference>
<keyword evidence="1" id="KW-0472">Membrane</keyword>
<name>A0A2Z4AG53_9BACT</name>
<proteinExistence type="predicted"/>
<feature type="domain" description="VTT" evidence="2">
    <location>
        <begin position="35"/>
        <end position="153"/>
    </location>
</feature>
<keyword evidence="1" id="KW-0812">Transmembrane</keyword>
<evidence type="ECO:0000256" key="1">
    <source>
        <dbReference type="SAM" id="Phobius"/>
    </source>
</evidence>
<evidence type="ECO:0000259" key="2">
    <source>
        <dbReference type="Pfam" id="PF09335"/>
    </source>
</evidence>
<sequence length="192" mass="21072">MLRRLYNWVLGWSQSPYATPALFIFAFVESSFFPIPPDVLLVALALSAPKRALYYALVCTIGSVSGGVFGYLIGYYFYEILGVPIIEFYGLTNSFTLVSEQYNANAFIVIAIASFTPIPYKVFTMAAGVFEVSLPTLIGASLLGRAGRFFLVGGLIRVFGPAIENLIDRYLNILTIAFIVLLVLGFTAVSYL</sequence>
<feature type="transmembrane region" description="Helical" evidence="1">
    <location>
        <begin position="106"/>
        <end position="130"/>
    </location>
</feature>
<accession>A0A2Z4AG53</accession>
<dbReference type="GO" id="GO:0005886">
    <property type="term" value="C:plasma membrane"/>
    <property type="evidence" value="ECO:0007669"/>
    <property type="project" value="TreeGrafter"/>
</dbReference>
<dbReference type="KEGG" id="mtar:DF168_01215"/>
<protein>
    <recommendedName>
        <fullName evidence="2">VTT domain-containing protein</fullName>
    </recommendedName>
</protein>
<evidence type="ECO:0000313" key="4">
    <source>
        <dbReference type="Proteomes" id="UP000247465"/>
    </source>
</evidence>
<feature type="transmembrane region" description="Helical" evidence="1">
    <location>
        <begin position="53"/>
        <end position="74"/>
    </location>
</feature>
<dbReference type="Pfam" id="PF09335">
    <property type="entry name" value="VTT_dom"/>
    <property type="match status" value="1"/>
</dbReference>
<dbReference type="PANTHER" id="PTHR42709">
    <property type="entry name" value="ALKALINE PHOSPHATASE LIKE PROTEIN"/>
    <property type="match status" value="1"/>
</dbReference>
<dbReference type="PANTHER" id="PTHR42709:SF11">
    <property type="entry name" value="DEDA FAMILY PROTEIN"/>
    <property type="match status" value="1"/>
</dbReference>
<dbReference type="AlphaFoldDB" id="A0A2Z4AG53"/>
<feature type="transmembrane region" description="Helical" evidence="1">
    <location>
        <begin position="80"/>
        <end position="99"/>
    </location>
</feature>
<feature type="transmembrane region" description="Helical" evidence="1">
    <location>
        <begin position="171"/>
        <end position="191"/>
    </location>
</feature>
<dbReference type="InterPro" id="IPR051311">
    <property type="entry name" value="DedA_domain"/>
</dbReference>
<dbReference type="Proteomes" id="UP000247465">
    <property type="component" value="Chromosome"/>
</dbReference>
<feature type="transmembrane region" description="Helical" evidence="1">
    <location>
        <begin position="20"/>
        <end position="46"/>
    </location>
</feature>
<feature type="transmembrane region" description="Helical" evidence="1">
    <location>
        <begin position="136"/>
        <end position="159"/>
    </location>
</feature>
<gene>
    <name evidence="3" type="ORF">DF168_01215</name>
</gene>
<evidence type="ECO:0000313" key="3">
    <source>
        <dbReference type="EMBL" id="AWT60016.1"/>
    </source>
</evidence>